<organism evidence="3 4">
    <name type="scientific">Kingella bonacorsii</name>
    <dbReference type="NCBI Taxonomy" id="2796361"/>
    <lineage>
        <taxon>Bacteria</taxon>
        <taxon>Pseudomonadati</taxon>
        <taxon>Pseudomonadota</taxon>
        <taxon>Betaproteobacteria</taxon>
        <taxon>Neisseriales</taxon>
        <taxon>Neisseriaceae</taxon>
        <taxon>Kingella</taxon>
    </lineage>
</organism>
<dbReference type="RefSeq" id="WP_200521999.1">
    <property type="nucleotide sequence ID" value="NZ_JAEHNZ010000001.1"/>
</dbReference>
<dbReference type="NCBIfam" id="NF038104">
    <property type="entry name" value="lipo_NF038104"/>
    <property type="match status" value="1"/>
</dbReference>
<feature type="signal peptide" evidence="2">
    <location>
        <begin position="1"/>
        <end position="22"/>
    </location>
</feature>
<reference evidence="3 4" key="1">
    <citation type="journal article" date="2021" name="Pathogens">
        <title>Isolation and Characterization of Kingella bonacorsii sp. nov., A Novel Kingella Species Detected in a Stable Periodontitis Subject.</title>
        <authorList>
            <person name="Antezack A."/>
            <person name="Boxberger M."/>
            <person name="Rolland C."/>
            <person name="Monnet-Corti V."/>
            <person name="La Scola B."/>
        </authorList>
    </citation>
    <scope>NUCLEOTIDE SEQUENCE [LARGE SCALE GENOMIC DNA]</scope>
    <source>
        <strain evidence="3 4">Marseille-Q4569</strain>
    </source>
</reference>
<dbReference type="EMBL" id="JAEHNZ010000001">
    <property type="protein sequence ID" value="MBK0395829.1"/>
    <property type="molecule type" value="Genomic_DNA"/>
</dbReference>
<keyword evidence="4" id="KW-1185">Reference proteome</keyword>
<proteinExistence type="predicted"/>
<feature type="compositionally biased region" description="Low complexity" evidence="1">
    <location>
        <begin position="85"/>
        <end position="101"/>
    </location>
</feature>
<evidence type="ECO:0000256" key="2">
    <source>
        <dbReference type="SAM" id="SignalP"/>
    </source>
</evidence>
<comment type="caution">
    <text evidence="3">The sequence shown here is derived from an EMBL/GenBank/DDBJ whole genome shotgun (WGS) entry which is preliminary data.</text>
</comment>
<feature type="compositionally biased region" description="Basic and acidic residues" evidence="1">
    <location>
        <begin position="55"/>
        <end position="69"/>
    </location>
</feature>
<keyword evidence="2" id="KW-0732">Signal</keyword>
<evidence type="ECO:0000256" key="1">
    <source>
        <dbReference type="SAM" id="MobiDB-lite"/>
    </source>
</evidence>
<name>A0ABS1BRF3_9NEIS</name>
<dbReference type="PROSITE" id="PS51257">
    <property type="entry name" value="PROKAR_LIPOPROTEIN"/>
    <property type="match status" value="1"/>
</dbReference>
<feature type="region of interest" description="Disordered" evidence="1">
    <location>
        <begin position="49"/>
        <end position="101"/>
    </location>
</feature>
<feature type="chain" id="PRO_5046703995" evidence="2">
    <location>
        <begin position="23"/>
        <end position="101"/>
    </location>
</feature>
<protein>
    <submittedName>
        <fullName evidence="3">NF038104 family lipoprotein</fullName>
    </submittedName>
</protein>
<sequence length="101" mass="10920">MFRLPLLATVCYALQGCVVASAVDLAATAVVQTGKIAVKGTSAAVRAVIPDGNDDDKKAKKEQKQREQAACEQAQQPTAPDFRLPEIIQRPMQQPMQPEND</sequence>
<evidence type="ECO:0000313" key="4">
    <source>
        <dbReference type="Proteomes" id="UP000614058"/>
    </source>
</evidence>
<keyword evidence="3" id="KW-0449">Lipoprotein</keyword>
<evidence type="ECO:0000313" key="3">
    <source>
        <dbReference type="EMBL" id="MBK0395829.1"/>
    </source>
</evidence>
<accession>A0ABS1BRF3</accession>
<gene>
    <name evidence="3" type="ORF">JDW22_04335</name>
</gene>
<dbReference type="Proteomes" id="UP000614058">
    <property type="component" value="Unassembled WGS sequence"/>
</dbReference>